<gene>
    <name evidence="1" type="ORF">P153DRAFT_353066</name>
</gene>
<dbReference type="GeneID" id="54406846"/>
<dbReference type="OrthoDB" id="3693535at2759"/>
<sequence>MDNPAELGATSPASNPTDSAVRLALPIELWGEVLRQIDDPFTLWITWRQVSRTFRSEAERVFRAVYLPRLRIQWGGEGTDPDSVDHPVLYSWLDEESSNRNSARAFFRLSMLYNRRMSDAELKYSIFRAFEYKDSTALSRKKPETFERYDSLEIIPFIMRMTFSGHQPGTSYANDPDIPEMQCHRKAKGLESVLNETDCPDYISFNWKLLMDRFFAEEVYVRREQADYTSREVTKRNIRTFCQDARESFLRGHSVFDSTNSKLDTSSDRYMDLYAKAMASYRDRVDMFIDDWFWENEELYMLAYERRLLAETGIFENVLQEHSLDGSDSTLADSCFEGHVFGMRSGAADILSDYAAQL</sequence>
<accession>A0A6A6AS59</accession>
<dbReference type="EMBL" id="ML977498">
    <property type="protein sequence ID" value="KAF2133825.1"/>
    <property type="molecule type" value="Genomic_DNA"/>
</dbReference>
<organism evidence="1 2">
    <name type="scientific">Dothidotthia symphoricarpi CBS 119687</name>
    <dbReference type="NCBI Taxonomy" id="1392245"/>
    <lineage>
        <taxon>Eukaryota</taxon>
        <taxon>Fungi</taxon>
        <taxon>Dikarya</taxon>
        <taxon>Ascomycota</taxon>
        <taxon>Pezizomycotina</taxon>
        <taxon>Dothideomycetes</taxon>
        <taxon>Pleosporomycetidae</taxon>
        <taxon>Pleosporales</taxon>
        <taxon>Dothidotthiaceae</taxon>
        <taxon>Dothidotthia</taxon>
    </lineage>
</organism>
<name>A0A6A6AS59_9PLEO</name>
<evidence type="ECO:0000313" key="2">
    <source>
        <dbReference type="Proteomes" id="UP000799771"/>
    </source>
</evidence>
<evidence type="ECO:0008006" key="3">
    <source>
        <dbReference type="Google" id="ProtNLM"/>
    </source>
</evidence>
<proteinExistence type="predicted"/>
<protein>
    <recommendedName>
        <fullName evidence="3">F-box domain-containing protein</fullName>
    </recommendedName>
</protein>
<keyword evidence="2" id="KW-1185">Reference proteome</keyword>
<dbReference type="Proteomes" id="UP000799771">
    <property type="component" value="Unassembled WGS sequence"/>
</dbReference>
<evidence type="ECO:0000313" key="1">
    <source>
        <dbReference type="EMBL" id="KAF2133825.1"/>
    </source>
</evidence>
<dbReference type="RefSeq" id="XP_033528212.1">
    <property type="nucleotide sequence ID" value="XM_033666414.1"/>
</dbReference>
<dbReference type="AlphaFoldDB" id="A0A6A6AS59"/>
<reference evidence="1" key="1">
    <citation type="journal article" date="2020" name="Stud. Mycol.">
        <title>101 Dothideomycetes genomes: a test case for predicting lifestyles and emergence of pathogens.</title>
        <authorList>
            <person name="Haridas S."/>
            <person name="Albert R."/>
            <person name="Binder M."/>
            <person name="Bloem J."/>
            <person name="Labutti K."/>
            <person name="Salamov A."/>
            <person name="Andreopoulos B."/>
            <person name="Baker S."/>
            <person name="Barry K."/>
            <person name="Bills G."/>
            <person name="Bluhm B."/>
            <person name="Cannon C."/>
            <person name="Castanera R."/>
            <person name="Culley D."/>
            <person name="Daum C."/>
            <person name="Ezra D."/>
            <person name="Gonzalez J."/>
            <person name="Henrissat B."/>
            <person name="Kuo A."/>
            <person name="Liang C."/>
            <person name="Lipzen A."/>
            <person name="Lutzoni F."/>
            <person name="Magnuson J."/>
            <person name="Mondo S."/>
            <person name="Nolan M."/>
            <person name="Ohm R."/>
            <person name="Pangilinan J."/>
            <person name="Park H.-J."/>
            <person name="Ramirez L."/>
            <person name="Alfaro M."/>
            <person name="Sun H."/>
            <person name="Tritt A."/>
            <person name="Yoshinaga Y."/>
            <person name="Zwiers L.-H."/>
            <person name="Turgeon B."/>
            <person name="Goodwin S."/>
            <person name="Spatafora J."/>
            <person name="Crous P."/>
            <person name="Grigoriev I."/>
        </authorList>
    </citation>
    <scope>NUCLEOTIDE SEQUENCE</scope>
    <source>
        <strain evidence="1">CBS 119687</strain>
    </source>
</reference>